<evidence type="ECO:0000313" key="3">
    <source>
        <dbReference type="EMBL" id="SCX28046.1"/>
    </source>
</evidence>
<dbReference type="SUPFAM" id="SSF110849">
    <property type="entry name" value="ParB/Sulfiredoxin"/>
    <property type="match status" value="1"/>
</dbReference>
<keyword evidence="3" id="KW-0238">DNA-binding</keyword>
<dbReference type="Proteomes" id="UP000199707">
    <property type="component" value="Unassembled WGS sequence"/>
</dbReference>
<evidence type="ECO:0000313" key="4">
    <source>
        <dbReference type="Proteomes" id="UP000199707"/>
    </source>
</evidence>
<feature type="domain" description="ParB-like N-terminal" evidence="2">
    <location>
        <begin position="12"/>
        <end position="96"/>
    </location>
</feature>
<evidence type="ECO:0000256" key="1">
    <source>
        <dbReference type="SAM" id="MobiDB-lite"/>
    </source>
</evidence>
<protein>
    <submittedName>
        <fullName evidence="3">Winged helix-turn-helix DNA-binding</fullName>
    </submittedName>
</protein>
<sequence>MSESVHSNRVLTSVSLASLVFEGSVRSEGQNSDHIQAMVEAEWPLPPILIHGPTMRIIDGFHRAVAAQIKGLTLIDAYLVDAADDEIFMLAVRENVTHGLPLSLSDRRAAATRILSSHPTWSDRSIGSVTGLSDKTVAGIRRATADHPQLQHRLGRDGRNRPTSPAAARQLAAELIQHHPEASLRDIAQQVGVSPSTVRDVRLRLSRGQSPVRPPRAVPALRDEPTPNRSKATAPGAPIDITTILTVLSRDPALRMNTNGRELIRWLHAHAVNPDEAQRIFSAIPPHCADHLVELAQRCATNWACIAESLAAAPSKLTTTAVS</sequence>
<dbReference type="STRING" id="1502745.SAMN02799620_04506"/>
<accession>A0A1G4WSG5</accession>
<evidence type="ECO:0000259" key="2">
    <source>
        <dbReference type="SMART" id="SM00470"/>
    </source>
</evidence>
<dbReference type="AlphaFoldDB" id="A0A1G4WSG5"/>
<dbReference type="EMBL" id="FMUB01000009">
    <property type="protein sequence ID" value="SCX28046.1"/>
    <property type="molecule type" value="Genomic_DNA"/>
</dbReference>
<organism evidence="3 4">
    <name type="scientific">Mycolicibacterium fluoranthenivorans</name>
    <dbReference type="NCBI Taxonomy" id="258505"/>
    <lineage>
        <taxon>Bacteria</taxon>
        <taxon>Bacillati</taxon>
        <taxon>Actinomycetota</taxon>
        <taxon>Actinomycetes</taxon>
        <taxon>Mycobacteriales</taxon>
        <taxon>Mycobacteriaceae</taxon>
        <taxon>Mycolicibacterium</taxon>
    </lineage>
</organism>
<dbReference type="InterPro" id="IPR036086">
    <property type="entry name" value="ParB/Sulfiredoxin_sf"/>
</dbReference>
<dbReference type="Gene3D" id="3.90.1530.10">
    <property type="entry name" value="Conserved hypothetical protein from pyrococcus furiosus pfu- 392566-001, ParB domain"/>
    <property type="match status" value="1"/>
</dbReference>
<reference evidence="4" key="1">
    <citation type="submission" date="2016-10" db="EMBL/GenBank/DDBJ databases">
        <authorList>
            <person name="Varghese N."/>
            <person name="Submissions S."/>
        </authorList>
    </citation>
    <scope>NUCLEOTIDE SEQUENCE [LARGE SCALE GENOMIC DNA]</scope>
    <source>
        <strain evidence="4">UNC267MFSha1.1M11</strain>
    </source>
</reference>
<gene>
    <name evidence="3" type="ORF">SAMN02799620_04506</name>
</gene>
<proteinExistence type="predicted"/>
<dbReference type="RefSeq" id="WP_170847389.1">
    <property type="nucleotide sequence ID" value="NZ_FMUB01000009.1"/>
</dbReference>
<dbReference type="InterPro" id="IPR003115">
    <property type="entry name" value="ParB_N"/>
</dbReference>
<name>A0A1G4WSG5_9MYCO</name>
<feature type="region of interest" description="Disordered" evidence="1">
    <location>
        <begin position="206"/>
        <end position="236"/>
    </location>
</feature>
<dbReference type="SMART" id="SM00470">
    <property type="entry name" value="ParB"/>
    <property type="match status" value="1"/>
</dbReference>
<dbReference type="GO" id="GO:0003677">
    <property type="term" value="F:DNA binding"/>
    <property type="evidence" value="ECO:0007669"/>
    <property type="project" value="UniProtKB-KW"/>
</dbReference>